<evidence type="ECO:0000313" key="2">
    <source>
        <dbReference type="Proteomes" id="UP001055013"/>
    </source>
</evidence>
<reference evidence="1" key="1">
    <citation type="submission" date="2021-09" db="EMBL/GenBank/DDBJ databases">
        <title>Isolation and characterization of 3-chlorobenzoate degrading bacteria from soils in Shizuoka.</title>
        <authorList>
            <person name="Ifat A."/>
            <person name="Ogawa N."/>
            <person name="Kimbara K."/>
            <person name="Moriuchi R."/>
            <person name="Dohra H."/>
            <person name="Shintani M."/>
        </authorList>
    </citation>
    <scope>NUCLEOTIDE SEQUENCE</scope>
    <source>
        <strain evidence="1">19CS2-2</strain>
    </source>
</reference>
<proteinExistence type="predicted"/>
<organism evidence="1 2">
    <name type="scientific">Caballeronia novacaledonica</name>
    <dbReference type="NCBI Taxonomy" id="1544861"/>
    <lineage>
        <taxon>Bacteria</taxon>
        <taxon>Pseudomonadati</taxon>
        <taxon>Pseudomonadota</taxon>
        <taxon>Betaproteobacteria</taxon>
        <taxon>Burkholderiales</taxon>
        <taxon>Burkholderiaceae</taxon>
        <taxon>Caballeronia</taxon>
    </lineage>
</organism>
<accession>A0ACB5QRT5</accession>
<keyword evidence="2" id="KW-1185">Reference proteome</keyword>
<protein>
    <submittedName>
        <fullName evidence="1">Uncharacterized protein</fullName>
    </submittedName>
</protein>
<gene>
    <name evidence="1" type="ORF">CBA19CS22_13330</name>
</gene>
<evidence type="ECO:0000313" key="1">
    <source>
        <dbReference type="EMBL" id="GJH17530.1"/>
    </source>
</evidence>
<sequence length="103" mass="11690">MLELSGTAELVVVDVETRQEERFVVTAKDFDIERRSMLDDDALREDEDGEYVAYLSALGFDFRLVASPPNHLEIEDDPEDIQIEIVENNIEFVEAPGADDELT</sequence>
<dbReference type="Proteomes" id="UP001055013">
    <property type="component" value="Unassembled WGS sequence"/>
</dbReference>
<name>A0ACB5QRT5_9BURK</name>
<comment type="caution">
    <text evidence="1">The sequence shown here is derived from an EMBL/GenBank/DDBJ whole genome shotgun (WGS) entry which is preliminary data.</text>
</comment>
<dbReference type="EMBL" id="BPUR01000006">
    <property type="protein sequence ID" value="GJH17530.1"/>
    <property type="molecule type" value="Genomic_DNA"/>
</dbReference>